<feature type="non-terminal residue" evidence="1">
    <location>
        <position position="58"/>
    </location>
</feature>
<accession>A0A382XWH9</accession>
<organism evidence="1">
    <name type="scientific">marine metagenome</name>
    <dbReference type="NCBI Taxonomy" id="408172"/>
    <lineage>
        <taxon>unclassified sequences</taxon>
        <taxon>metagenomes</taxon>
        <taxon>ecological metagenomes</taxon>
    </lineage>
</organism>
<sequence>MRPQHATLRACAFSSPWICVPLFAYWLWKEHQHVGGERSSWVRQPPQYTAMPVKRLHS</sequence>
<gene>
    <name evidence="1" type="ORF">METZ01_LOCUS427879</name>
</gene>
<evidence type="ECO:0000313" key="1">
    <source>
        <dbReference type="EMBL" id="SVD75025.1"/>
    </source>
</evidence>
<proteinExistence type="predicted"/>
<dbReference type="AlphaFoldDB" id="A0A382XWH9"/>
<name>A0A382XWH9_9ZZZZ</name>
<dbReference type="EMBL" id="UINC01170799">
    <property type="protein sequence ID" value="SVD75025.1"/>
    <property type="molecule type" value="Genomic_DNA"/>
</dbReference>
<protein>
    <submittedName>
        <fullName evidence="1">Uncharacterized protein</fullName>
    </submittedName>
</protein>
<reference evidence="1" key="1">
    <citation type="submission" date="2018-05" db="EMBL/GenBank/DDBJ databases">
        <authorList>
            <person name="Lanie J.A."/>
            <person name="Ng W.-L."/>
            <person name="Kazmierczak K.M."/>
            <person name="Andrzejewski T.M."/>
            <person name="Davidsen T.M."/>
            <person name="Wayne K.J."/>
            <person name="Tettelin H."/>
            <person name="Glass J.I."/>
            <person name="Rusch D."/>
            <person name="Podicherti R."/>
            <person name="Tsui H.-C.T."/>
            <person name="Winkler M.E."/>
        </authorList>
    </citation>
    <scope>NUCLEOTIDE SEQUENCE</scope>
</reference>